<dbReference type="AlphaFoldDB" id="A0A3B7MGQ6"/>
<dbReference type="GO" id="GO:0020037">
    <property type="term" value="F:heme binding"/>
    <property type="evidence" value="ECO:0007669"/>
    <property type="project" value="InterPro"/>
</dbReference>
<proteinExistence type="predicted"/>
<name>A0A3B7MGQ6_9BACT</name>
<dbReference type="OrthoDB" id="336698at2"/>
<sequence length="340" mass="37734">MKVQQKATSSGPNCGADPALALKQMFIDMTMGTRINAGQCPVRRAVFLKLHGVAKADFIVTPGLPQEYRVGIFAKERYDAWIRFSSDTVPGAPDLKTTVGVGIKLFDVAGKKLLPGDEDATTADFLLQNMDIFFVDTAMDMCEFTYAGAVLHDYGKYLAEHPRTAEILKEMEKVVPSCLTTPYWSGLPYSFGDKNVKYKLEPIGPPFGAPPGQNNKDYLEADLQARLNMGEAQFKFMVQFQTDPAKMPLDKATVRWSEEDSPPVQLATLVIRQQDISVQGQAAYGENLSFNPWRTLQEHEPQGSISDVRKTVYQAGAALRRFKNGVPAVEPQHPRELNQP</sequence>
<keyword evidence="2" id="KW-1185">Reference proteome</keyword>
<reference evidence="1 2" key="1">
    <citation type="submission" date="2018-09" db="EMBL/GenBank/DDBJ databases">
        <title>Genome sequencing of strain 6GH32-13.</title>
        <authorList>
            <person name="Weon H.-Y."/>
            <person name="Heo J."/>
            <person name="Kwon S.-W."/>
        </authorList>
    </citation>
    <scope>NUCLEOTIDE SEQUENCE [LARGE SCALE GENOMIC DNA]</scope>
    <source>
        <strain evidence="1 2">5GH32-13</strain>
    </source>
</reference>
<dbReference type="EMBL" id="CP032157">
    <property type="protein sequence ID" value="AXY72503.1"/>
    <property type="molecule type" value="Genomic_DNA"/>
</dbReference>
<dbReference type="SUPFAM" id="SSF56634">
    <property type="entry name" value="Heme-dependent catalase-like"/>
    <property type="match status" value="1"/>
</dbReference>
<accession>A0A3B7MGQ6</accession>
<gene>
    <name evidence="1" type="ORF">D3H65_00260</name>
</gene>
<dbReference type="Proteomes" id="UP000263900">
    <property type="component" value="Chromosome"/>
</dbReference>
<evidence type="ECO:0000313" key="2">
    <source>
        <dbReference type="Proteomes" id="UP000263900"/>
    </source>
</evidence>
<dbReference type="RefSeq" id="WP_119048341.1">
    <property type="nucleotide sequence ID" value="NZ_CP032157.1"/>
</dbReference>
<dbReference type="InterPro" id="IPR020835">
    <property type="entry name" value="Catalase_sf"/>
</dbReference>
<organism evidence="1 2">
    <name type="scientific">Paraflavitalea soli</name>
    <dbReference type="NCBI Taxonomy" id="2315862"/>
    <lineage>
        <taxon>Bacteria</taxon>
        <taxon>Pseudomonadati</taxon>
        <taxon>Bacteroidota</taxon>
        <taxon>Chitinophagia</taxon>
        <taxon>Chitinophagales</taxon>
        <taxon>Chitinophagaceae</taxon>
        <taxon>Paraflavitalea</taxon>
    </lineage>
</organism>
<evidence type="ECO:0000313" key="1">
    <source>
        <dbReference type="EMBL" id="AXY72503.1"/>
    </source>
</evidence>
<protein>
    <recommendedName>
        <fullName evidence="3">Catalase</fullName>
    </recommendedName>
</protein>
<dbReference type="KEGG" id="pseg:D3H65_00260"/>
<dbReference type="Gene3D" id="2.40.180.10">
    <property type="entry name" value="Catalase core domain"/>
    <property type="match status" value="1"/>
</dbReference>
<evidence type="ECO:0008006" key="3">
    <source>
        <dbReference type="Google" id="ProtNLM"/>
    </source>
</evidence>